<dbReference type="AlphaFoldDB" id="A0A9P2G8T0"/>
<accession>A0A9P2G8T0</accession>
<feature type="transmembrane region" description="Helical" evidence="6">
    <location>
        <begin position="78"/>
        <end position="96"/>
    </location>
</feature>
<dbReference type="Pfam" id="PF01810">
    <property type="entry name" value="LysE"/>
    <property type="match status" value="1"/>
</dbReference>
<keyword evidence="4 6" id="KW-1133">Transmembrane helix</keyword>
<evidence type="ECO:0000256" key="4">
    <source>
        <dbReference type="ARBA" id="ARBA00022989"/>
    </source>
</evidence>
<feature type="transmembrane region" description="Helical" evidence="6">
    <location>
        <begin position="148"/>
        <end position="167"/>
    </location>
</feature>
<evidence type="ECO:0000256" key="6">
    <source>
        <dbReference type="SAM" id="Phobius"/>
    </source>
</evidence>
<gene>
    <name evidence="7" type="ORF">CLG_B2171</name>
</gene>
<evidence type="ECO:0000256" key="3">
    <source>
        <dbReference type="ARBA" id="ARBA00022692"/>
    </source>
</evidence>
<reference evidence="7 8" key="1">
    <citation type="submission" date="2009-10" db="EMBL/GenBank/DDBJ databases">
        <authorList>
            <person name="Shrivastava S."/>
            <person name="Brinkac L.B."/>
            <person name="Brown J.L."/>
            <person name="Bruce D.B."/>
            <person name="Detter C."/>
            <person name="Green L.D."/>
            <person name="Munk C.A."/>
            <person name="Rogers Y.C."/>
            <person name="Tapia R."/>
            <person name="Saunders E.S."/>
            <person name="Sims D.R."/>
            <person name="Smith L.A."/>
            <person name="Smith T.J."/>
            <person name="Sutton G."/>
            <person name="Brettin T."/>
        </authorList>
    </citation>
    <scope>NUCLEOTIDE SEQUENCE [LARGE SCALE GENOMIC DNA]</scope>
    <source>
        <strain evidence="8">D str. 1873</strain>
    </source>
</reference>
<dbReference type="GO" id="GO:0005886">
    <property type="term" value="C:plasma membrane"/>
    <property type="evidence" value="ECO:0007669"/>
    <property type="project" value="UniProtKB-SubCell"/>
</dbReference>
<organism evidence="7 8">
    <name type="scientific">Clostridium botulinum D str. 1873</name>
    <dbReference type="NCBI Taxonomy" id="592027"/>
    <lineage>
        <taxon>Bacteria</taxon>
        <taxon>Bacillati</taxon>
        <taxon>Bacillota</taxon>
        <taxon>Clostridia</taxon>
        <taxon>Eubacteriales</taxon>
        <taxon>Clostridiaceae</taxon>
        <taxon>Clostridium</taxon>
    </lineage>
</organism>
<evidence type="ECO:0000256" key="1">
    <source>
        <dbReference type="ARBA" id="ARBA00004651"/>
    </source>
</evidence>
<dbReference type="PANTHER" id="PTHR38825">
    <property type="entry name" value="LYSINE EXPORTER PROTEIN (LYSE/YGGA)"/>
    <property type="match status" value="1"/>
</dbReference>
<dbReference type="EMBL" id="ACSJ01000006">
    <property type="protein sequence ID" value="EES92029.1"/>
    <property type="molecule type" value="Genomic_DNA"/>
</dbReference>
<dbReference type="PANTHER" id="PTHR38825:SF2">
    <property type="entry name" value="LYSINE TRANSPORTER LYSE"/>
    <property type="match status" value="1"/>
</dbReference>
<dbReference type="GO" id="GO:0006865">
    <property type="term" value="P:amino acid transport"/>
    <property type="evidence" value="ECO:0007669"/>
    <property type="project" value="InterPro"/>
</dbReference>
<dbReference type="InterPro" id="IPR001123">
    <property type="entry name" value="LeuE-type"/>
</dbReference>
<evidence type="ECO:0000256" key="5">
    <source>
        <dbReference type="ARBA" id="ARBA00023136"/>
    </source>
</evidence>
<feature type="transmembrane region" description="Helical" evidence="6">
    <location>
        <begin position="7"/>
        <end position="25"/>
    </location>
</feature>
<feature type="transmembrane region" description="Helical" evidence="6">
    <location>
        <begin position="45"/>
        <end position="66"/>
    </location>
</feature>
<sequence>MCSLFCIIKSILVGYILGIIISIPLGPSAIESVNRTLSKGFKEGFVVSLGAISADITYLVLVNCGIFSLFKLSKNTEALFWTLSGIVMILIGYSSFCNKRVEKSQNASKKYDAFFIGYIITLCNPMTPTLWISLTATVLNRWHSKGGFLYTLSILSMVCGMISWFILLNLLALKGIKLAKPKQSSKIRIVITWSILILGIIFSIRGIYKFFT</sequence>
<keyword evidence="3 6" id="KW-0812">Transmembrane</keyword>
<evidence type="ECO:0000313" key="7">
    <source>
        <dbReference type="EMBL" id="EES92029.1"/>
    </source>
</evidence>
<feature type="transmembrane region" description="Helical" evidence="6">
    <location>
        <begin position="116"/>
        <end position="136"/>
    </location>
</feature>
<keyword evidence="2" id="KW-1003">Cell membrane</keyword>
<comment type="subcellular location">
    <subcellularLocation>
        <location evidence="1">Cell membrane</location>
        <topology evidence="1">Multi-pass membrane protein</topology>
    </subcellularLocation>
</comment>
<protein>
    <submittedName>
        <fullName evidence="7">LysE type translocator</fullName>
    </submittedName>
</protein>
<name>A0A9P2G8T0_CLOBO</name>
<evidence type="ECO:0000256" key="2">
    <source>
        <dbReference type="ARBA" id="ARBA00022475"/>
    </source>
</evidence>
<keyword evidence="5 6" id="KW-0472">Membrane</keyword>
<dbReference type="Proteomes" id="UP000006160">
    <property type="component" value="Unassembled WGS sequence"/>
</dbReference>
<comment type="caution">
    <text evidence="7">The sequence shown here is derived from an EMBL/GenBank/DDBJ whole genome shotgun (WGS) entry which is preliminary data.</text>
</comment>
<feature type="transmembrane region" description="Helical" evidence="6">
    <location>
        <begin position="187"/>
        <end position="208"/>
    </location>
</feature>
<evidence type="ECO:0000313" key="8">
    <source>
        <dbReference type="Proteomes" id="UP000006160"/>
    </source>
</evidence>
<dbReference type="RefSeq" id="WP_003374976.1">
    <property type="nucleotide sequence ID" value="NZ_ACSJ01000006.1"/>
</dbReference>
<proteinExistence type="predicted"/>
<dbReference type="GeneID" id="66318687"/>